<sequence length="253" mass="27138">MAQFDQFGPRRRIPDGIAAKTSRGAFGRTWWGKQFVETIESIADAGRLSRGRTYARGGQVISLELRPGRIDGDVQGSQVEPFSASVSIAVLDPFDMDALMSDVQESPGMLTELASGSVPRALGPRLLLSSASQLDFDCTCPDSGWPCKHAAALTYLAAERIDEDPTRLLALRGVDLDALVGFVEDAEATVDPDDHFGDATTLPALPDPLFSPAADDLEASLLRIALRTADVDERGVRSAMAELDALYRRMGGA</sequence>
<comment type="caution">
    <text evidence="3">The sequence shown here is derived from an EMBL/GenBank/DDBJ whole genome shotgun (WGS) entry which is preliminary data.</text>
</comment>
<keyword evidence="4" id="KW-1185">Reference proteome</keyword>
<proteinExistence type="predicted"/>
<dbReference type="RefSeq" id="WP_204868649.1">
    <property type="nucleotide sequence ID" value="NZ_JAFBBK010000001.1"/>
</dbReference>
<evidence type="ECO:0000313" key="3">
    <source>
        <dbReference type="EMBL" id="MBM7415645.1"/>
    </source>
</evidence>
<accession>A0ABS2KUM8</accession>
<keyword evidence="1" id="KW-0863">Zinc-finger</keyword>
<keyword evidence="1" id="KW-0479">Metal-binding</keyword>
<dbReference type="PANTHER" id="PTHR38133:SF1">
    <property type="entry name" value="SLR1429 PROTEIN"/>
    <property type="match status" value="1"/>
</dbReference>
<dbReference type="PANTHER" id="PTHR38133">
    <property type="entry name" value="SLR1429 PROTEIN"/>
    <property type="match status" value="1"/>
</dbReference>
<gene>
    <name evidence="3" type="ORF">JOE42_002378</name>
</gene>
<keyword evidence="1" id="KW-0862">Zinc</keyword>
<feature type="domain" description="SWIM-type" evidence="2">
    <location>
        <begin position="130"/>
        <end position="158"/>
    </location>
</feature>
<evidence type="ECO:0000259" key="2">
    <source>
        <dbReference type="PROSITE" id="PS50966"/>
    </source>
</evidence>
<evidence type="ECO:0000313" key="4">
    <source>
        <dbReference type="Proteomes" id="UP000703038"/>
    </source>
</evidence>
<dbReference type="EMBL" id="JAFBBK010000001">
    <property type="protein sequence ID" value="MBM7415645.1"/>
    <property type="molecule type" value="Genomic_DNA"/>
</dbReference>
<reference evidence="3 4" key="1">
    <citation type="submission" date="2021-01" db="EMBL/GenBank/DDBJ databases">
        <title>Genomics of switchgrass bacterial isolates.</title>
        <authorList>
            <person name="Shade A."/>
        </authorList>
    </citation>
    <scope>NUCLEOTIDE SEQUENCE [LARGE SCALE GENOMIC DNA]</scope>
    <source>
        <strain evidence="3 4">PvP111</strain>
    </source>
</reference>
<name>A0ABS2KUM8_9NOCA</name>
<evidence type="ECO:0000256" key="1">
    <source>
        <dbReference type="PROSITE-ProRule" id="PRU00325"/>
    </source>
</evidence>
<dbReference type="InterPro" id="IPR007527">
    <property type="entry name" value="Znf_SWIM"/>
</dbReference>
<dbReference type="Proteomes" id="UP000703038">
    <property type="component" value="Unassembled WGS sequence"/>
</dbReference>
<organism evidence="3 4">
    <name type="scientific">Rhodococcoides corynebacterioides</name>
    <dbReference type="NCBI Taxonomy" id="53972"/>
    <lineage>
        <taxon>Bacteria</taxon>
        <taxon>Bacillati</taxon>
        <taxon>Actinomycetota</taxon>
        <taxon>Actinomycetes</taxon>
        <taxon>Mycobacteriales</taxon>
        <taxon>Nocardiaceae</taxon>
        <taxon>Rhodococcoides</taxon>
    </lineage>
</organism>
<dbReference type="PROSITE" id="PS50966">
    <property type="entry name" value="ZF_SWIM"/>
    <property type="match status" value="1"/>
</dbReference>
<dbReference type="Pfam" id="PF04434">
    <property type="entry name" value="SWIM"/>
    <property type="match status" value="1"/>
</dbReference>
<protein>
    <submittedName>
        <fullName evidence="3">Zn finger protein</fullName>
    </submittedName>
</protein>